<proteinExistence type="predicted"/>
<dbReference type="Proteomes" id="UP001597307">
    <property type="component" value="Unassembled WGS sequence"/>
</dbReference>
<sequence length="51" mass="5602">MLQNFSCGAPQQIKVSVPEPGYFLGFNARADATEGIEYIFAVTALDYQDSQ</sequence>
<dbReference type="RefSeq" id="WP_343881849.1">
    <property type="nucleotide sequence ID" value="NZ_BAAAIJ010000059.1"/>
</dbReference>
<comment type="caution">
    <text evidence="1">The sequence shown here is derived from an EMBL/GenBank/DDBJ whole genome shotgun (WGS) entry which is preliminary data.</text>
</comment>
<accession>A0ABW4QBX9</accession>
<evidence type="ECO:0000313" key="1">
    <source>
        <dbReference type="EMBL" id="MFD1848259.1"/>
    </source>
</evidence>
<protein>
    <submittedName>
        <fullName evidence="1">Uncharacterized protein</fullName>
    </submittedName>
</protein>
<dbReference type="EMBL" id="JBHUGA010000067">
    <property type="protein sequence ID" value="MFD1848259.1"/>
    <property type="molecule type" value="Genomic_DNA"/>
</dbReference>
<keyword evidence="2" id="KW-1185">Reference proteome</keyword>
<organism evidence="1 2">
    <name type="scientific">Arthrobacter flavus</name>
    <dbReference type="NCBI Taxonomy" id="95172"/>
    <lineage>
        <taxon>Bacteria</taxon>
        <taxon>Bacillati</taxon>
        <taxon>Actinomycetota</taxon>
        <taxon>Actinomycetes</taxon>
        <taxon>Micrococcales</taxon>
        <taxon>Micrococcaceae</taxon>
        <taxon>Arthrobacter</taxon>
    </lineage>
</organism>
<evidence type="ECO:0000313" key="2">
    <source>
        <dbReference type="Proteomes" id="UP001597307"/>
    </source>
</evidence>
<gene>
    <name evidence="1" type="ORF">ACFSFX_16870</name>
</gene>
<name>A0ABW4QBX9_9MICC</name>
<reference evidence="2" key="1">
    <citation type="journal article" date="2019" name="Int. J. Syst. Evol. Microbiol.">
        <title>The Global Catalogue of Microorganisms (GCM) 10K type strain sequencing project: providing services to taxonomists for standard genome sequencing and annotation.</title>
        <authorList>
            <consortium name="The Broad Institute Genomics Platform"/>
            <consortium name="The Broad Institute Genome Sequencing Center for Infectious Disease"/>
            <person name="Wu L."/>
            <person name="Ma J."/>
        </authorList>
    </citation>
    <scope>NUCLEOTIDE SEQUENCE [LARGE SCALE GENOMIC DNA]</scope>
    <source>
        <strain evidence="2">JCM 11496</strain>
    </source>
</reference>